<dbReference type="SUPFAM" id="SSF48452">
    <property type="entry name" value="TPR-like"/>
    <property type="match status" value="1"/>
</dbReference>
<name>A0ABX7SA66_9BACT</name>
<sequence length="865" mass="102031">MKQVKEALVLITIDTMRYDDKIFLLENDGGFIDFKNVFATGTSTPFVFPGIFASCYPAVYRPSVPKLAEVLKSNGYATFGHNGGNVYCSDVNGYDVGFDFFKDRFKQNTMTGLSTYIPSYNDILSDFFKWIDEVKSEKIFSWLHFMDLHGRWDHFKYLSEEYRRIALKVYQKKSKKLEFDSRELSDYKNLRAEVLKHLKVGISEIMDFVGKHAEKYILILTSDHGEELMEHGNIDHLPKLYDEILHVPFMIATNIEKLREQFKSVKNNLISLIDLPVTLVDTLGFEKPKEWQGLNFVKKKRDFIYAESFRQKNSPRHDPAMRGVRNYCVRTLEWKYMMLDTKETFFDLQKDPYELKPESVPEKIKNYVKEILKNELKNRLKVIVGNKLSNKKEFKKENEGNRGEGFLLSELKGENYGKVVEFFKKVAPKTDKDYVILSLAYYNLKKRNEAITALKRALTINPGNLDALFNLSQIYHEMRKWSKLYDVAKRYFEIDPNNWQINDMLCDVYAFEGHFEKAIEYLQRALNFAPKEILPEIGEKIHFLKSKEKEVENKPKLAFICAKGLDSFLDDIVKSLSSEYWVKKYRVNNSKEIYSAIDWADIIWFEWANEVAIIGTNYPKIVGKSVFVRLHSYELFTTYPVKINWNNVNKIIFVAPHIKEIFERSFPRILEKVNWEVVYNGIDLDNVSFEKKEKGYDIAWVAHINHKKNPEMIIQIIKKLTEVDERYKIHVAGDFQERRYELYLKHMVKRMRLERNVIFYGWIDDMEEWWKDKNYLLSTSVFESFGFAIIEAMARGIKPVIHSFYGAERLYPENLLFDTIDEAVQFIISGDYNSAEYRSFVERYSLKKQIKEIKKILKFKSGRGN</sequence>
<evidence type="ECO:0000259" key="2">
    <source>
        <dbReference type="Pfam" id="PF00534"/>
    </source>
</evidence>
<accession>A0ABX7SA66</accession>
<feature type="domain" description="Glycosyl transferase family 1" evidence="2">
    <location>
        <begin position="688"/>
        <end position="808"/>
    </location>
</feature>
<dbReference type="Pfam" id="PF00534">
    <property type="entry name" value="Glycos_transf_1"/>
    <property type="match status" value="1"/>
</dbReference>
<dbReference type="EMBL" id="CP071446">
    <property type="protein sequence ID" value="QTA38627.1"/>
    <property type="molecule type" value="Genomic_DNA"/>
</dbReference>
<dbReference type="Pfam" id="PF13181">
    <property type="entry name" value="TPR_8"/>
    <property type="match status" value="2"/>
</dbReference>
<evidence type="ECO:0000256" key="1">
    <source>
        <dbReference type="PROSITE-ProRule" id="PRU00339"/>
    </source>
</evidence>
<dbReference type="PANTHER" id="PTHR43751">
    <property type="entry name" value="SULFATASE"/>
    <property type="match status" value="1"/>
</dbReference>
<organism evidence="4 5">
    <name type="scientific">Thermosipho ferrireducens</name>
    <dbReference type="NCBI Taxonomy" id="2571116"/>
    <lineage>
        <taxon>Bacteria</taxon>
        <taxon>Thermotogati</taxon>
        <taxon>Thermotogota</taxon>
        <taxon>Thermotogae</taxon>
        <taxon>Thermotogales</taxon>
        <taxon>Fervidobacteriaceae</taxon>
        <taxon>Thermosipho</taxon>
    </lineage>
</organism>
<feature type="domain" description="Sulfatase N-terminal" evidence="3">
    <location>
        <begin position="34"/>
        <end position="284"/>
    </location>
</feature>
<gene>
    <name evidence="4" type="ORF">JYK00_03720</name>
</gene>
<dbReference type="InterPro" id="IPR017850">
    <property type="entry name" value="Alkaline_phosphatase_core_sf"/>
</dbReference>
<evidence type="ECO:0000313" key="5">
    <source>
        <dbReference type="Proteomes" id="UP000671862"/>
    </source>
</evidence>
<evidence type="ECO:0000259" key="3">
    <source>
        <dbReference type="Pfam" id="PF00884"/>
    </source>
</evidence>
<dbReference type="SMART" id="SM00028">
    <property type="entry name" value="TPR"/>
    <property type="match status" value="3"/>
</dbReference>
<dbReference type="InterPro" id="IPR052701">
    <property type="entry name" value="GAG_Ulvan_Degrading_Sulfatases"/>
</dbReference>
<dbReference type="Pfam" id="PF00884">
    <property type="entry name" value="Sulfatase"/>
    <property type="match status" value="1"/>
</dbReference>
<dbReference type="CDD" id="cd03801">
    <property type="entry name" value="GT4_PimA-like"/>
    <property type="match status" value="1"/>
</dbReference>
<proteinExistence type="predicted"/>
<protein>
    <submittedName>
        <fullName evidence="4">Glycosyltransferase</fullName>
    </submittedName>
</protein>
<dbReference type="Gene3D" id="1.25.40.10">
    <property type="entry name" value="Tetratricopeptide repeat domain"/>
    <property type="match status" value="1"/>
</dbReference>
<dbReference type="SUPFAM" id="SSF53649">
    <property type="entry name" value="Alkaline phosphatase-like"/>
    <property type="match status" value="1"/>
</dbReference>
<dbReference type="InterPro" id="IPR000917">
    <property type="entry name" value="Sulfatase_N"/>
</dbReference>
<dbReference type="InterPro" id="IPR019734">
    <property type="entry name" value="TPR_rpt"/>
</dbReference>
<dbReference type="InterPro" id="IPR011990">
    <property type="entry name" value="TPR-like_helical_dom_sf"/>
</dbReference>
<dbReference type="Gene3D" id="3.40.50.2000">
    <property type="entry name" value="Glycogen Phosphorylase B"/>
    <property type="match status" value="2"/>
</dbReference>
<dbReference type="PROSITE" id="PS50005">
    <property type="entry name" value="TPR"/>
    <property type="match status" value="2"/>
</dbReference>
<keyword evidence="1" id="KW-0802">TPR repeat</keyword>
<feature type="repeat" description="TPR" evidence="1">
    <location>
        <begin position="499"/>
        <end position="532"/>
    </location>
</feature>
<dbReference type="SUPFAM" id="SSF53756">
    <property type="entry name" value="UDP-Glycosyltransferase/glycogen phosphorylase"/>
    <property type="match status" value="1"/>
</dbReference>
<dbReference type="InterPro" id="IPR001296">
    <property type="entry name" value="Glyco_trans_1"/>
</dbReference>
<feature type="repeat" description="TPR" evidence="1">
    <location>
        <begin position="431"/>
        <end position="464"/>
    </location>
</feature>
<dbReference type="Proteomes" id="UP000671862">
    <property type="component" value="Chromosome"/>
</dbReference>
<keyword evidence="5" id="KW-1185">Reference proteome</keyword>
<evidence type="ECO:0000313" key="4">
    <source>
        <dbReference type="EMBL" id="QTA38627.1"/>
    </source>
</evidence>
<dbReference type="PANTHER" id="PTHR43751:SF3">
    <property type="entry name" value="SULFATASE N-TERMINAL DOMAIN-CONTAINING PROTEIN"/>
    <property type="match status" value="1"/>
</dbReference>
<dbReference type="Gene3D" id="3.40.720.10">
    <property type="entry name" value="Alkaline Phosphatase, subunit A"/>
    <property type="match status" value="1"/>
</dbReference>
<reference evidence="4 5" key="1">
    <citation type="submission" date="2021-03" db="EMBL/GenBank/DDBJ databases">
        <title>Thermosipho ferrireducens sp.nov., an anaerobic thermophilic iron-reducing bacterium isolated from a deep-sea hydrothermal sulfide deposits.</title>
        <authorList>
            <person name="Zeng X."/>
            <person name="Chen Y."/>
            <person name="Shao Z."/>
        </authorList>
    </citation>
    <scope>NUCLEOTIDE SEQUENCE [LARGE SCALE GENOMIC DNA]</scope>
    <source>
        <strain evidence="4 5">JL129W03</strain>
    </source>
</reference>